<evidence type="ECO:0000313" key="2">
    <source>
        <dbReference type="Proteomes" id="UP001500936"/>
    </source>
</evidence>
<evidence type="ECO:0008006" key="3">
    <source>
        <dbReference type="Google" id="ProtNLM"/>
    </source>
</evidence>
<dbReference type="Proteomes" id="UP001500936">
    <property type="component" value="Unassembled WGS sequence"/>
</dbReference>
<accession>A0ABP8KIX0</accession>
<dbReference type="RefSeq" id="WP_345248985.1">
    <property type="nucleotide sequence ID" value="NZ_BAABHB010000005.1"/>
</dbReference>
<dbReference type="Pfam" id="PF14128">
    <property type="entry name" value="DUF4295"/>
    <property type="match status" value="1"/>
</dbReference>
<organism evidence="1 2">
    <name type="scientific">Nibrella viscosa</name>
    <dbReference type="NCBI Taxonomy" id="1084524"/>
    <lineage>
        <taxon>Bacteria</taxon>
        <taxon>Pseudomonadati</taxon>
        <taxon>Bacteroidota</taxon>
        <taxon>Cytophagia</taxon>
        <taxon>Cytophagales</taxon>
        <taxon>Spirosomataceae</taxon>
        <taxon>Nibrella</taxon>
    </lineage>
</organism>
<gene>
    <name evidence="1" type="ORF">GCM10023187_28310</name>
</gene>
<name>A0ABP8KIX0_9BACT</name>
<comment type="caution">
    <text evidence="1">The sequence shown here is derived from an EMBL/GenBank/DDBJ whole genome shotgun (WGS) entry which is preliminary data.</text>
</comment>
<dbReference type="InterPro" id="IPR025379">
    <property type="entry name" value="DUF4295"/>
</dbReference>
<keyword evidence="2" id="KW-1185">Reference proteome</keyword>
<dbReference type="EMBL" id="BAABHB010000005">
    <property type="protein sequence ID" value="GAA4407569.1"/>
    <property type="molecule type" value="Genomic_DNA"/>
</dbReference>
<reference evidence="2" key="1">
    <citation type="journal article" date="2019" name="Int. J. Syst. Evol. Microbiol.">
        <title>The Global Catalogue of Microorganisms (GCM) 10K type strain sequencing project: providing services to taxonomists for standard genome sequencing and annotation.</title>
        <authorList>
            <consortium name="The Broad Institute Genomics Platform"/>
            <consortium name="The Broad Institute Genome Sequencing Center for Infectious Disease"/>
            <person name="Wu L."/>
            <person name="Ma J."/>
        </authorList>
    </citation>
    <scope>NUCLEOTIDE SEQUENCE [LARGE SCALE GENOMIC DNA]</scope>
    <source>
        <strain evidence="2">JCM 17925</strain>
    </source>
</reference>
<protein>
    <recommendedName>
        <fullName evidence="3">DUF4295 domain-containing protein</fullName>
    </recommendedName>
</protein>
<evidence type="ECO:0000313" key="1">
    <source>
        <dbReference type="EMBL" id="GAA4407569.1"/>
    </source>
</evidence>
<proteinExistence type="predicted"/>
<sequence>MAKKVVATLKKEGSGKTFAKVIKAVKSPKTGAYTFKEEMVPVDEVQNALKS</sequence>